<feature type="region of interest" description="Disordered" evidence="1">
    <location>
        <begin position="223"/>
        <end position="247"/>
    </location>
</feature>
<dbReference type="Proteomes" id="UP000479756">
    <property type="component" value="Unassembled WGS sequence"/>
</dbReference>
<keyword evidence="4" id="KW-1185">Reference proteome</keyword>
<keyword evidence="2" id="KW-0812">Transmembrane</keyword>
<dbReference type="Gene3D" id="3.30.70.60">
    <property type="match status" value="1"/>
</dbReference>
<evidence type="ECO:0008006" key="5">
    <source>
        <dbReference type="Google" id="ProtNLM"/>
    </source>
</evidence>
<evidence type="ECO:0000256" key="2">
    <source>
        <dbReference type="SAM" id="Phobius"/>
    </source>
</evidence>
<evidence type="ECO:0000313" key="3">
    <source>
        <dbReference type="EMBL" id="NEM91206.1"/>
    </source>
</evidence>
<dbReference type="EMBL" id="JAAGWZ010000002">
    <property type="protein sequence ID" value="NEM91206.1"/>
    <property type="molecule type" value="Genomic_DNA"/>
</dbReference>
<comment type="caution">
    <text evidence="3">The sequence shown here is derived from an EMBL/GenBank/DDBJ whole genome shotgun (WGS) entry which is preliminary data.</text>
</comment>
<sequence length="247" mass="24763">MNKDRLWIIGAVAAMVIVALAGWFVGISPILDQATAASSQAQSISANNHSSELQLVTLKKQFAQIGTLQANLDSLRQSIPSDGDIDAFLKEIDTLTTAHHVTLTSATVNAATVYVNAATPATGAASAPASTTPTATPTPVATAAAGATATAVPGAGAGSNFVMIPVVLNVTGSFPNVLAFTAALQTGERLYLVTQATATESNSTPGQYEATLTGDVFALKGTATTTAAPKPSATATPVATPSATPTP</sequence>
<gene>
    <name evidence="3" type="ORF">G3T37_07530</name>
</gene>
<evidence type="ECO:0000313" key="4">
    <source>
        <dbReference type="Proteomes" id="UP000479756"/>
    </source>
</evidence>
<name>A0A7C9PN18_9MICO</name>
<keyword evidence="2" id="KW-1133">Transmembrane helix</keyword>
<proteinExistence type="predicted"/>
<feature type="transmembrane region" description="Helical" evidence="2">
    <location>
        <begin position="7"/>
        <end position="31"/>
    </location>
</feature>
<dbReference type="AlphaFoldDB" id="A0A7C9PN18"/>
<reference evidence="3 4" key="1">
    <citation type="journal article" date="2014" name="Int. J. Syst. Evol. Microbiol.">
        <title>Description of Galbitalea soli gen. nov., sp. nov., and Frondihabitans sucicola sp. nov.</title>
        <authorList>
            <person name="Kim S.J."/>
            <person name="Lim J.M."/>
            <person name="Ahn J.H."/>
            <person name="Weon H.Y."/>
            <person name="Hamada M."/>
            <person name="Suzuki K."/>
            <person name="Ahn T.Y."/>
            <person name="Kwon S.W."/>
        </authorList>
    </citation>
    <scope>NUCLEOTIDE SEQUENCE [LARGE SCALE GENOMIC DNA]</scope>
    <source>
        <strain evidence="3 4">NBRC 108727</strain>
    </source>
</reference>
<keyword evidence="2" id="KW-0472">Membrane</keyword>
<accession>A0A7C9PN18</accession>
<organism evidence="3 4">
    <name type="scientific">Galbitalea soli</name>
    <dbReference type="NCBI Taxonomy" id="1268042"/>
    <lineage>
        <taxon>Bacteria</taxon>
        <taxon>Bacillati</taxon>
        <taxon>Actinomycetota</taxon>
        <taxon>Actinomycetes</taxon>
        <taxon>Micrococcales</taxon>
        <taxon>Microbacteriaceae</taxon>
        <taxon>Galbitalea</taxon>
    </lineage>
</organism>
<dbReference type="InterPro" id="IPR014717">
    <property type="entry name" value="Transl_elong_EF1B/ribsomal_bS6"/>
</dbReference>
<protein>
    <recommendedName>
        <fullName evidence="5">Type 4a pilus biogenesis protein PilO</fullName>
    </recommendedName>
</protein>
<evidence type="ECO:0000256" key="1">
    <source>
        <dbReference type="SAM" id="MobiDB-lite"/>
    </source>
</evidence>
<dbReference type="RefSeq" id="WP_163472888.1">
    <property type="nucleotide sequence ID" value="NZ_JAAGWZ010000002.1"/>
</dbReference>